<gene>
    <name evidence="2" type="ORF">AFUS01_LOCUS27928</name>
</gene>
<protein>
    <submittedName>
        <fullName evidence="2">Uncharacterized protein</fullName>
    </submittedName>
</protein>
<name>A0A8J2KMQ7_9HEXA</name>
<feature type="region of interest" description="Disordered" evidence="1">
    <location>
        <begin position="47"/>
        <end position="96"/>
    </location>
</feature>
<dbReference type="AlphaFoldDB" id="A0A8J2KMQ7"/>
<evidence type="ECO:0000313" key="2">
    <source>
        <dbReference type="EMBL" id="CAG7817355.1"/>
    </source>
</evidence>
<dbReference type="Proteomes" id="UP000708208">
    <property type="component" value="Unassembled WGS sequence"/>
</dbReference>
<evidence type="ECO:0000256" key="1">
    <source>
        <dbReference type="SAM" id="MobiDB-lite"/>
    </source>
</evidence>
<sequence>MPRRRVDSPSSDQKSEIMAKLKGGATQKNVAAMFGVKLHVVSKIWKKSRDGTEGQGSSTEEPVLNGVSSTLGSAKKRKSSEIESASGKNDDDGSSRFKFVCDSLIGIVSLPGLVQYERFPSPQKKIYRNPEQSGVEIFGFMDHVPSPNVLHTWG</sequence>
<evidence type="ECO:0000313" key="3">
    <source>
        <dbReference type="Proteomes" id="UP000708208"/>
    </source>
</evidence>
<organism evidence="2 3">
    <name type="scientific">Allacma fusca</name>
    <dbReference type="NCBI Taxonomy" id="39272"/>
    <lineage>
        <taxon>Eukaryota</taxon>
        <taxon>Metazoa</taxon>
        <taxon>Ecdysozoa</taxon>
        <taxon>Arthropoda</taxon>
        <taxon>Hexapoda</taxon>
        <taxon>Collembola</taxon>
        <taxon>Symphypleona</taxon>
        <taxon>Sminthuridae</taxon>
        <taxon>Allacma</taxon>
    </lineage>
</organism>
<reference evidence="2" key="1">
    <citation type="submission" date="2021-06" db="EMBL/GenBank/DDBJ databases">
        <authorList>
            <person name="Hodson N. C."/>
            <person name="Mongue J. A."/>
            <person name="Jaron S. K."/>
        </authorList>
    </citation>
    <scope>NUCLEOTIDE SEQUENCE</scope>
</reference>
<accession>A0A8J2KMQ7</accession>
<proteinExistence type="predicted"/>
<keyword evidence="3" id="KW-1185">Reference proteome</keyword>
<dbReference type="EMBL" id="CAJVCH010392057">
    <property type="protein sequence ID" value="CAG7817355.1"/>
    <property type="molecule type" value="Genomic_DNA"/>
</dbReference>
<comment type="caution">
    <text evidence="2">The sequence shown here is derived from an EMBL/GenBank/DDBJ whole genome shotgun (WGS) entry which is preliminary data.</text>
</comment>
<feature type="compositionally biased region" description="Polar residues" evidence="1">
    <location>
        <begin position="55"/>
        <end position="72"/>
    </location>
</feature>